<evidence type="ECO:0000313" key="3">
    <source>
        <dbReference type="EMBL" id="MFC4853446.1"/>
    </source>
</evidence>
<comment type="caution">
    <text evidence="3">The sequence shown here is derived from an EMBL/GenBank/DDBJ whole genome shotgun (WGS) entry which is preliminary data.</text>
</comment>
<dbReference type="EMBL" id="JBHSIS010000003">
    <property type="protein sequence ID" value="MFC4853446.1"/>
    <property type="molecule type" value="Genomic_DNA"/>
</dbReference>
<dbReference type="PANTHER" id="PTHR40763:SF4">
    <property type="entry name" value="DUF1707 DOMAIN-CONTAINING PROTEIN"/>
    <property type="match status" value="1"/>
</dbReference>
<name>A0ABV9RYS2_9PSEU</name>
<dbReference type="PANTHER" id="PTHR40763">
    <property type="entry name" value="MEMBRANE PROTEIN-RELATED"/>
    <property type="match status" value="1"/>
</dbReference>
<proteinExistence type="predicted"/>
<evidence type="ECO:0000313" key="4">
    <source>
        <dbReference type="Proteomes" id="UP001595859"/>
    </source>
</evidence>
<dbReference type="InterPro" id="IPR012551">
    <property type="entry name" value="DUF1707_SHOCT-like"/>
</dbReference>
<sequence length="216" mass="23231">MSEPPAVPDPREMRVSNDDRERVAQVLHDAMAEGRLTVGELEERLDQVYAAKVFRDLEPLVRDLPVGGQAPRLPVPATPAPAPAAANRVGGRGTSSAAVAILSGSVRKGVWTVPPTFTSFALMGGVEIDLTEARFEDAETTIQAYAIMGGIEITVPDDIAVQVNGIGFMGAFENRVQNQGQPRPGTPLVKINGLALMGGVEVRRRKRNKDQQQIEE</sequence>
<dbReference type="RefSeq" id="WP_378055401.1">
    <property type="nucleotide sequence ID" value="NZ_JBHSIS010000003.1"/>
</dbReference>
<organism evidence="3 4">
    <name type="scientific">Actinophytocola glycyrrhizae</name>
    <dbReference type="NCBI Taxonomy" id="2044873"/>
    <lineage>
        <taxon>Bacteria</taxon>
        <taxon>Bacillati</taxon>
        <taxon>Actinomycetota</taxon>
        <taxon>Actinomycetes</taxon>
        <taxon>Pseudonocardiales</taxon>
        <taxon>Pseudonocardiaceae</taxon>
    </lineage>
</organism>
<dbReference type="InterPro" id="IPR024425">
    <property type="entry name" value="LiaF-like_C"/>
</dbReference>
<accession>A0ABV9RYS2</accession>
<reference evidence="4" key="1">
    <citation type="journal article" date="2019" name="Int. J. Syst. Evol. Microbiol.">
        <title>The Global Catalogue of Microorganisms (GCM) 10K type strain sequencing project: providing services to taxonomists for standard genome sequencing and annotation.</title>
        <authorList>
            <consortium name="The Broad Institute Genomics Platform"/>
            <consortium name="The Broad Institute Genome Sequencing Center for Infectious Disease"/>
            <person name="Wu L."/>
            <person name="Ma J."/>
        </authorList>
    </citation>
    <scope>NUCLEOTIDE SEQUENCE [LARGE SCALE GENOMIC DNA]</scope>
    <source>
        <strain evidence="4">ZS-22-S1</strain>
    </source>
</reference>
<evidence type="ECO:0000259" key="1">
    <source>
        <dbReference type="Pfam" id="PF08044"/>
    </source>
</evidence>
<evidence type="ECO:0000259" key="2">
    <source>
        <dbReference type="Pfam" id="PF09922"/>
    </source>
</evidence>
<protein>
    <submittedName>
        <fullName evidence="3">DUF1707 domain-containing protein</fullName>
    </submittedName>
</protein>
<feature type="domain" description="DUF1707" evidence="1">
    <location>
        <begin position="13"/>
        <end position="65"/>
    </location>
</feature>
<gene>
    <name evidence="3" type="ORF">ACFPCV_08010</name>
</gene>
<keyword evidence="4" id="KW-1185">Reference proteome</keyword>
<dbReference type="Pfam" id="PF08044">
    <property type="entry name" value="DUF1707"/>
    <property type="match status" value="1"/>
</dbReference>
<dbReference type="Proteomes" id="UP001595859">
    <property type="component" value="Unassembled WGS sequence"/>
</dbReference>
<dbReference type="Pfam" id="PF09922">
    <property type="entry name" value="LiaF-like_C"/>
    <property type="match status" value="1"/>
</dbReference>
<feature type="domain" description="Cell wall-active antibiotics response LiaF-like C-terminal" evidence="2">
    <location>
        <begin position="117"/>
        <end position="173"/>
    </location>
</feature>